<dbReference type="InterPro" id="IPR035986">
    <property type="entry name" value="PKD_dom_sf"/>
</dbReference>
<dbReference type="PROSITE" id="PS50093">
    <property type="entry name" value="PKD"/>
    <property type="match status" value="1"/>
</dbReference>
<organism evidence="3 4">
    <name type="scientific">Candidatus Vogelbacteria bacterium RIFOXYD1_FULL_46_19</name>
    <dbReference type="NCBI Taxonomy" id="1802439"/>
    <lineage>
        <taxon>Bacteria</taxon>
        <taxon>Candidatus Vogeliibacteriota</taxon>
    </lineage>
</organism>
<evidence type="ECO:0000313" key="4">
    <source>
        <dbReference type="Proteomes" id="UP000177838"/>
    </source>
</evidence>
<dbReference type="Proteomes" id="UP000177838">
    <property type="component" value="Unassembled WGS sequence"/>
</dbReference>
<feature type="region of interest" description="Disordered" evidence="1">
    <location>
        <begin position="160"/>
        <end position="195"/>
    </location>
</feature>
<feature type="compositionally biased region" description="Acidic residues" evidence="1">
    <location>
        <begin position="160"/>
        <end position="174"/>
    </location>
</feature>
<dbReference type="EMBL" id="MHTK01000007">
    <property type="protein sequence ID" value="OHA59321.1"/>
    <property type="molecule type" value="Genomic_DNA"/>
</dbReference>
<feature type="domain" description="PKD" evidence="2">
    <location>
        <begin position="233"/>
        <end position="264"/>
    </location>
</feature>
<accession>A0A1G2QH66</accession>
<evidence type="ECO:0000313" key="3">
    <source>
        <dbReference type="EMBL" id="OHA59321.1"/>
    </source>
</evidence>
<comment type="caution">
    <text evidence="3">The sequence shown here is derived from an EMBL/GenBank/DDBJ whole genome shotgun (WGS) entry which is preliminary data.</text>
</comment>
<evidence type="ECO:0000256" key="1">
    <source>
        <dbReference type="SAM" id="MobiDB-lite"/>
    </source>
</evidence>
<dbReference type="STRING" id="1802439.A2589_03390"/>
<protein>
    <recommendedName>
        <fullName evidence="2">PKD domain-containing protein</fullName>
    </recommendedName>
</protein>
<evidence type="ECO:0000259" key="2">
    <source>
        <dbReference type="PROSITE" id="PS50093"/>
    </source>
</evidence>
<sequence>MKQIILQSKYDPFFKFKWWSGGRVRVLLLVIITTLLGPYLAVAQSGCTVSKIALLPGPWTNSTTQTSLTVQTQDDGGALCVADQTIRLSFESSGSGQFTNQAGTSLPQAWISTNQANRNFYYVSNTLAADSVTIKAGYGSAADWVETWSVTVPVAELLNVDEETEENEVNDSDDNTNATGESSHSSPSRLSTSEPTAKLEIEAGRDRLVLVGSPVKFKAEIIKENSLAKSPNFSWTFGDGLSTRGIEVDHEFIFPGVHQVILNAKAGQVEAVDRLVVRVVEPQLEFVASSSNEVIGIKNSSEYESNIGNWRLVQGGYNFTFPVDTIVAAGQVINLNSTIMGWVPVGVTGLELVNEAGNRVVPVEVDQSIDQPELATVLEQAKNQVMALMSKPLGLASVSPSLKNLATSSTKKIDPVVIKEEPVDSLVSASTSVIVLRPPQNHLANLLSLPQKSLSWFGDLW</sequence>
<gene>
    <name evidence="3" type="ORF">A2589_03390</name>
</gene>
<dbReference type="SUPFAM" id="SSF49299">
    <property type="entry name" value="PKD domain"/>
    <property type="match status" value="1"/>
</dbReference>
<dbReference type="Pfam" id="PF18911">
    <property type="entry name" value="PKD_4"/>
    <property type="match status" value="1"/>
</dbReference>
<feature type="compositionally biased region" description="Low complexity" evidence="1">
    <location>
        <begin position="182"/>
        <end position="193"/>
    </location>
</feature>
<dbReference type="InterPro" id="IPR000601">
    <property type="entry name" value="PKD_dom"/>
</dbReference>
<reference evidence="3 4" key="1">
    <citation type="journal article" date="2016" name="Nat. Commun.">
        <title>Thousands of microbial genomes shed light on interconnected biogeochemical processes in an aquifer system.</title>
        <authorList>
            <person name="Anantharaman K."/>
            <person name="Brown C.T."/>
            <person name="Hug L.A."/>
            <person name="Sharon I."/>
            <person name="Castelle C.J."/>
            <person name="Probst A.J."/>
            <person name="Thomas B.C."/>
            <person name="Singh A."/>
            <person name="Wilkins M.J."/>
            <person name="Karaoz U."/>
            <person name="Brodie E.L."/>
            <person name="Williams K.H."/>
            <person name="Hubbard S.S."/>
            <person name="Banfield J.F."/>
        </authorList>
    </citation>
    <scope>NUCLEOTIDE SEQUENCE [LARGE SCALE GENOMIC DNA]</scope>
</reference>
<proteinExistence type="predicted"/>
<name>A0A1G2QH66_9BACT</name>
<dbReference type="AlphaFoldDB" id="A0A1G2QH66"/>